<feature type="region of interest" description="Disordered" evidence="2">
    <location>
        <begin position="268"/>
        <end position="312"/>
    </location>
</feature>
<evidence type="ECO:0000313" key="5">
    <source>
        <dbReference type="Proteomes" id="UP000823388"/>
    </source>
</evidence>
<dbReference type="GO" id="GO:0008270">
    <property type="term" value="F:zinc ion binding"/>
    <property type="evidence" value="ECO:0007669"/>
    <property type="project" value="UniProtKB-KW"/>
</dbReference>
<dbReference type="Proteomes" id="UP000823388">
    <property type="component" value="Chromosome 5N"/>
</dbReference>
<dbReference type="PROSITE" id="PS50158">
    <property type="entry name" value="ZF_CCHC"/>
    <property type="match status" value="1"/>
</dbReference>
<evidence type="ECO:0000256" key="2">
    <source>
        <dbReference type="SAM" id="MobiDB-lite"/>
    </source>
</evidence>
<dbReference type="SUPFAM" id="SSF57756">
    <property type="entry name" value="Retrovirus zinc finger-like domains"/>
    <property type="match status" value="1"/>
</dbReference>
<accession>A0A8T0RN31</accession>
<gene>
    <name evidence="4" type="ORF">PVAP13_5NG164081</name>
</gene>
<feature type="compositionally biased region" description="Basic and acidic residues" evidence="2">
    <location>
        <begin position="268"/>
        <end position="281"/>
    </location>
</feature>
<proteinExistence type="predicted"/>
<keyword evidence="1" id="KW-0862">Zinc</keyword>
<name>A0A8T0RN31_PANVG</name>
<keyword evidence="5" id="KW-1185">Reference proteome</keyword>
<feature type="compositionally biased region" description="Acidic residues" evidence="2">
    <location>
        <begin position="289"/>
        <end position="304"/>
    </location>
</feature>
<sequence length="312" mass="35669">MAASKKREFDVLTSNGSNYLSWSLDAEILLSGKNLLKTIKPKSGESSSETEKAQALHFLRHHLSTTLKNEYMAERNPKVLWDSLHERFEKIESLCGRTLEDKDLINKTLSTFHPKLTYVSRQYKKDNYKTYVALSNALQQDQGEDETIMQNHLSRPTGTVAPHEAHATSFKKNDNKGKGTHKAPWKGKGKQFRKNKMQKSKKTLSGGEYGKQDQDCYRCGMRGHLSRICRTPKHIMDLYQELHGQKKKKQAQHEAHFVDSEKLEIERAMKTTEDNNKDMGESSKNPGDIDLDDDLMDEDGLLSEEDVHGDTK</sequence>
<dbReference type="PANTHER" id="PTHR33325">
    <property type="entry name" value="ZINC FINGER, CCHC-TYPE-RELATED"/>
    <property type="match status" value="1"/>
</dbReference>
<feature type="region of interest" description="Disordered" evidence="2">
    <location>
        <begin position="170"/>
        <end position="210"/>
    </location>
</feature>
<dbReference type="AlphaFoldDB" id="A0A8T0RN31"/>
<feature type="compositionally biased region" description="Basic residues" evidence="2">
    <location>
        <begin position="178"/>
        <end position="202"/>
    </location>
</feature>
<evidence type="ECO:0000259" key="3">
    <source>
        <dbReference type="PROSITE" id="PS50158"/>
    </source>
</evidence>
<reference evidence="4" key="1">
    <citation type="submission" date="2020-05" db="EMBL/GenBank/DDBJ databases">
        <title>WGS assembly of Panicum virgatum.</title>
        <authorList>
            <person name="Lovell J.T."/>
            <person name="Jenkins J."/>
            <person name="Shu S."/>
            <person name="Juenger T.E."/>
            <person name="Schmutz J."/>
        </authorList>
    </citation>
    <scope>NUCLEOTIDE SEQUENCE</scope>
    <source>
        <strain evidence="4">AP13</strain>
    </source>
</reference>
<dbReference type="EMBL" id="CM029046">
    <property type="protein sequence ID" value="KAG2587691.1"/>
    <property type="molecule type" value="Genomic_DNA"/>
</dbReference>
<feature type="domain" description="CCHC-type" evidence="3">
    <location>
        <begin position="216"/>
        <end position="230"/>
    </location>
</feature>
<keyword evidence="1" id="KW-0479">Metal-binding</keyword>
<protein>
    <recommendedName>
        <fullName evidence="3">CCHC-type domain-containing protein</fullName>
    </recommendedName>
</protein>
<dbReference type="InterPro" id="IPR036875">
    <property type="entry name" value="Znf_CCHC_sf"/>
</dbReference>
<dbReference type="PANTHER" id="PTHR33325:SF10">
    <property type="entry name" value="CCHC-TYPE DOMAIN-CONTAINING PROTEIN"/>
    <property type="match status" value="1"/>
</dbReference>
<evidence type="ECO:0000256" key="1">
    <source>
        <dbReference type="PROSITE-ProRule" id="PRU00047"/>
    </source>
</evidence>
<comment type="caution">
    <text evidence="4">The sequence shown here is derived from an EMBL/GenBank/DDBJ whole genome shotgun (WGS) entry which is preliminary data.</text>
</comment>
<dbReference type="GO" id="GO:0003676">
    <property type="term" value="F:nucleic acid binding"/>
    <property type="evidence" value="ECO:0007669"/>
    <property type="project" value="InterPro"/>
</dbReference>
<evidence type="ECO:0000313" key="4">
    <source>
        <dbReference type="EMBL" id="KAG2587691.1"/>
    </source>
</evidence>
<dbReference type="InterPro" id="IPR001878">
    <property type="entry name" value="Znf_CCHC"/>
</dbReference>
<keyword evidence="1" id="KW-0863">Zinc-finger</keyword>
<organism evidence="4 5">
    <name type="scientific">Panicum virgatum</name>
    <name type="common">Blackwell switchgrass</name>
    <dbReference type="NCBI Taxonomy" id="38727"/>
    <lineage>
        <taxon>Eukaryota</taxon>
        <taxon>Viridiplantae</taxon>
        <taxon>Streptophyta</taxon>
        <taxon>Embryophyta</taxon>
        <taxon>Tracheophyta</taxon>
        <taxon>Spermatophyta</taxon>
        <taxon>Magnoliopsida</taxon>
        <taxon>Liliopsida</taxon>
        <taxon>Poales</taxon>
        <taxon>Poaceae</taxon>
        <taxon>PACMAD clade</taxon>
        <taxon>Panicoideae</taxon>
        <taxon>Panicodae</taxon>
        <taxon>Paniceae</taxon>
        <taxon>Panicinae</taxon>
        <taxon>Panicum</taxon>
        <taxon>Panicum sect. Hiantes</taxon>
    </lineage>
</organism>